<dbReference type="InterPro" id="IPR014438">
    <property type="entry name" value="Glucan_biosyn_MdoG/MdoD"/>
</dbReference>
<accession>A0A212Q1Z9</accession>
<evidence type="ECO:0000256" key="2">
    <source>
        <dbReference type="ARBA" id="ARBA00005001"/>
    </source>
</evidence>
<keyword evidence="8" id="KW-1185">Reference proteome</keyword>
<dbReference type="InterPro" id="IPR013783">
    <property type="entry name" value="Ig-like_fold"/>
</dbReference>
<dbReference type="Proteomes" id="UP000197065">
    <property type="component" value="Unassembled WGS sequence"/>
</dbReference>
<feature type="domain" description="Glucan biosynthesis periplasmic MdoG C-terminal" evidence="6">
    <location>
        <begin position="46"/>
        <end position="526"/>
    </location>
</feature>
<comment type="subcellular location">
    <subcellularLocation>
        <location evidence="1">Periplasm</location>
    </subcellularLocation>
</comment>
<dbReference type="GO" id="GO:0051274">
    <property type="term" value="P:beta-glucan biosynthetic process"/>
    <property type="evidence" value="ECO:0007669"/>
    <property type="project" value="TreeGrafter"/>
</dbReference>
<dbReference type="PIRSF" id="PIRSF006281">
    <property type="entry name" value="MdoG"/>
    <property type="match status" value="1"/>
</dbReference>
<name>A0A212Q1Z9_9PROT</name>
<dbReference type="Pfam" id="PF04349">
    <property type="entry name" value="MdoG"/>
    <property type="match status" value="1"/>
</dbReference>
<dbReference type="InterPro" id="IPR014756">
    <property type="entry name" value="Ig_E-set"/>
</dbReference>
<dbReference type="InterPro" id="IPR014718">
    <property type="entry name" value="GH-type_carb-bd"/>
</dbReference>
<evidence type="ECO:0000313" key="7">
    <source>
        <dbReference type="EMBL" id="SNB53326.1"/>
    </source>
</evidence>
<dbReference type="UniPathway" id="UPA00637"/>
<dbReference type="OrthoDB" id="9777817at2"/>
<dbReference type="PROSITE" id="PS51318">
    <property type="entry name" value="TAT"/>
    <property type="match status" value="1"/>
</dbReference>
<evidence type="ECO:0000313" key="8">
    <source>
        <dbReference type="Proteomes" id="UP000197065"/>
    </source>
</evidence>
<sequence length="539" mass="60417">MFFSLRRRDFVKGALGAGVLGASSTMKAPPATAATTLLKFGDPTPFSYDQLIAKARDLSRAPYQAPPTPDPAIVQQNDVLPYGRITYKPEAALFADGPGLYPITFKLVGRYFPKSVRMNVVAEGQAREILYTPDYFNIPDDHPMKALPSQPGAFAGFWVQDSRESGDWTKTEPWATWLGASYWRARGDLGQVGLSARGIAVNTGDKDEEFPDFTQHWFETPKSGDQQLTIYSLLDGPSITGAYRFTLSQKDGDIVEVEKHLFLRQDVRRLGLSPMTSMFWMGENYKRFQEDWRPEVHDSDGLEIWTSDNQRLWRPLATPRRIVVSSFADTGPKGFGLMQRDRNLEHYLDYAAYERRPSLWIEPVGNWGQGTIQLVEIPTDDEIYDNIACFWNGPAEPKAGAEITAHYRQHWRASSPVADASLAHVRATRIGRGGEPGFPHPAGTKKFFVEFEGTPLATFSQDKRPVPDISASAGKIDHAYTYQIPTTQRWAAIFDLDMRGVNEAVELRLQLKDAGGKALSETWLYQVRPEDLAGQGGWL</sequence>
<dbReference type="SUPFAM" id="SSF81296">
    <property type="entry name" value="E set domains"/>
    <property type="match status" value="1"/>
</dbReference>
<proteinExistence type="inferred from homology"/>
<comment type="similarity">
    <text evidence="3">Belongs to the OpgD/OpgG family.</text>
</comment>
<dbReference type="InterPro" id="IPR006311">
    <property type="entry name" value="TAT_signal"/>
</dbReference>
<dbReference type="Gene3D" id="2.70.98.10">
    <property type="match status" value="1"/>
</dbReference>
<dbReference type="AlphaFoldDB" id="A0A212Q1Z9"/>
<organism evidence="7 8">
    <name type="scientific">Arboricoccus pini</name>
    <dbReference type="NCBI Taxonomy" id="1963835"/>
    <lineage>
        <taxon>Bacteria</taxon>
        <taxon>Pseudomonadati</taxon>
        <taxon>Pseudomonadota</taxon>
        <taxon>Alphaproteobacteria</taxon>
        <taxon>Geminicoccales</taxon>
        <taxon>Geminicoccaceae</taxon>
        <taxon>Arboricoccus</taxon>
    </lineage>
</organism>
<comment type="pathway">
    <text evidence="2">Glycan metabolism; osmoregulated periplasmic glucan (OPG) biosynthesis.</text>
</comment>
<dbReference type="InterPro" id="IPR007444">
    <property type="entry name" value="Glucan_biosyn_MdoG_C"/>
</dbReference>
<evidence type="ECO:0000256" key="5">
    <source>
        <dbReference type="ARBA" id="ARBA00022764"/>
    </source>
</evidence>
<dbReference type="Gene3D" id="2.60.40.10">
    <property type="entry name" value="Immunoglobulins"/>
    <property type="match status" value="1"/>
</dbReference>
<evidence type="ECO:0000256" key="1">
    <source>
        <dbReference type="ARBA" id="ARBA00004418"/>
    </source>
</evidence>
<dbReference type="GO" id="GO:0030246">
    <property type="term" value="F:carbohydrate binding"/>
    <property type="evidence" value="ECO:0007669"/>
    <property type="project" value="InterPro"/>
</dbReference>
<protein>
    <submittedName>
        <fullName evidence="7">Glucans biosynthesis protein</fullName>
    </submittedName>
</protein>
<dbReference type="PANTHER" id="PTHR30504">
    <property type="entry name" value="GLUCANS BIOSYNTHESIS PROTEIN"/>
    <property type="match status" value="1"/>
</dbReference>
<dbReference type="SUPFAM" id="SSF74650">
    <property type="entry name" value="Galactose mutarotase-like"/>
    <property type="match status" value="1"/>
</dbReference>
<dbReference type="InterPro" id="IPR011013">
    <property type="entry name" value="Gal_mutarotase_sf_dom"/>
</dbReference>
<keyword evidence="5" id="KW-0574">Periplasm</keyword>
<dbReference type="GO" id="GO:0030288">
    <property type="term" value="C:outer membrane-bounded periplasmic space"/>
    <property type="evidence" value="ECO:0007669"/>
    <property type="project" value="TreeGrafter"/>
</dbReference>
<keyword evidence="4" id="KW-0732">Signal</keyword>
<dbReference type="PANTHER" id="PTHR30504:SF3">
    <property type="entry name" value="GLUCANS BIOSYNTHESIS PROTEIN D"/>
    <property type="match status" value="1"/>
</dbReference>
<evidence type="ECO:0000259" key="6">
    <source>
        <dbReference type="Pfam" id="PF04349"/>
    </source>
</evidence>
<reference evidence="7 8" key="1">
    <citation type="submission" date="2017-06" db="EMBL/GenBank/DDBJ databases">
        <authorList>
            <person name="Kim H.J."/>
            <person name="Triplett B.A."/>
        </authorList>
    </citation>
    <scope>NUCLEOTIDE SEQUENCE [LARGE SCALE GENOMIC DNA]</scope>
    <source>
        <strain evidence="7 8">B29T1</strain>
    </source>
</reference>
<dbReference type="GO" id="GO:0003824">
    <property type="term" value="F:catalytic activity"/>
    <property type="evidence" value="ECO:0007669"/>
    <property type="project" value="InterPro"/>
</dbReference>
<gene>
    <name evidence="7" type="ORF">SAMN07250955_101354</name>
</gene>
<evidence type="ECO:0000256" key="3">
    <source>
        <dbReference type="ARBA" id="ARBA00009284"/>
    </source>
</evidence>
<dbReference type="EMBL" id="FYEH01000001">
    <property type="protein sequence ID" value="SNB53326.1"/>
    <property type="molecule type" value="Genomic_DNA"/>
</dbReference>
<evidence type="ECO:0000256" key="4">
    <source>
        <dbReference type="ARBA" id="ARBA00022729"/>
    </source>
</evidence>